<dbReference type="GO" id="GO:0004180">
    <property type="term" value="F:carboxypeptidase activity"/>
    <property type="evidence" value="ECO:0007669"/>
    <property type="project" value="UniProtKB-KW"/>
</dbReference>
<dbReference type="InterPro" id="IPR050491">
    <property type="entry name" value="AmpC-like"/>
</dbReference>
<dbReference type="Pfam" id="PF00144">
    <property type="entry name" value="Beta-lactamase"/>
    <property type="match status" value="1"/>
</dbReference>
<name>A0A918AFN5_9ACTN</name>
<dbReference type="PANTHER" id="PTHR46825:SF7">
    <property type="entry name" value="D-ALANYL-D-ALANINE CARBOXYPEPTIDASE"/>
    <property type="match status" value="1"/>
</dbReference>
<evidence type="ECO:0000313" key="3">
    <source>
        <dbReference type="EMBL" id="GGP15680.1"/>
    </source>
</evidence>
<keyword evidence="1" id="KW-0732">Signal</keyword>
<organism evidence="3 4">
    <name type="scientific">Nonomuraea glycinis</name>
    <dbReference type="NCBI Taxonomy" id="2047744"/>
    <lineage>
        <taxon>Bacteria</taxon>
        <taxon>Bacillati</taxon>
        <taxon>Actinomycetota</taxon>
        <taxon>Actinomycetes</taxon>
        <taxon>Streptosporangiales</taxon>
        <taxon>Streptosporangiaceae</taxon>
        <taxon>Nonomuraea</taxon>
    </lineage>
</organism>
<dbReference type="InterPro" id="IPR001466">
    <property type="entry name" value="Beta-lactam-related"/>
</dbReference>
<dbReference type="SUPFAM" id="SSF56601">
    <property type="entry name" value="beta-lactamase/transpeptidase-like"/>
    <property type="match status" value="1"/>
</dbReference>
<keyword evidence="3" id="KW-0121">Carboxypeptidase</keyword>
<dbReference type="RefSeq" id="WP_189143642.1">
    <property type="nucleotide sequence ID" value="NZ_BMNK01000019.1"/>
</dbReference>
<dbReference type="InterPro" id="IPR012338">
    <property type="entry name" value="Beta-lactam/transpept-like"/>
</dbReference>
<proteinExistence type="predicted"/>
<dbReference type="AlphaFoldDB" id="A0A918AFN5"/>
<dbReference type="PANTHER" id="PTHR46825">
    <property type="entry name" value="D-ALANYL-D-ALANINE-CARBOXYPEPTIDASE/ENDOPEPTIDASE AMPH"/>
    <property type="match status" value="1"/>
</dbReference>
<keyword evidence="4" id="KW-1185">Reference proteome</keyword>
<protein>
    <submittedName>
        <fullName evidence="3">D-alanyl-D-alanine carboxypeptidase</fullName>
    </submittedName>
</protein>
<comment type="caution">
    <text evidence="3">The sequence shown here is derived from an EMBL/GenBank/DDBJ whole genome shotgun (WGS) entry which is preliminary data.</text>
</comment>
<evidence type="ECO:0000259" key="2">
    <source>
        <dbReference type="Pfam" id="PF00144"/>
    </source>
</evidence>
<evidence type="ECO:0000256" key="1">
    <source>
        <dbReference type="SAM" id="SignalP"/>
    </source>
</evidence>
<reference evidence="3" key="2">
    <citation type="submission" date="2020-09" db="EMBL/GenBank/DDBJ databases">
        <authorList>
            <person name="Sun Q."/>
            <person name="Zhou Y."/>
        </authorList>
    </citation>
    <scope>NUCLEOTIDE SEQUENCE</scope>
    <source>
        <strain evidence="3">CGMCC 4.7430</strain>
    </source>
</reference>
<feature type="domain" description="Beta-lactamase-related" evidence="2">
    <location>
        <begin position="39"/>
        <end position="348"/>
    </location>
</feature>
<keyword evidence="3" id="KW-0378">Hydrolase</keyword>
<keyword evidence="3" id="KW-0645">Protease</keyword>
<feature type="chain" id="PRO_5037364131" evidence="1">
    <location>
        <begin position="27"/>
        <end position="387"/>
    </location>
</feature>
<feature type="signal peptide" evidence="1">
    <location>
        <begin position="1"/>
        <end position="26"/>
    </location>
</feature>
<dbReference type="EMBL" id="BMNK01000019">
    <property type="protein sequence ID" value="GGP15680.1"/>
    <property type="molecule type" value="Genomic_DNA"/>
</dbReference>
<reference evidence="3" key="1">
    <citation type="journal article" date="2014" name="Int. J. Syst. Evol. Microbiol.">
        <title>Complete genome sequence of Corynebacterium casei LMG S-19264T (=DSM 44701T), isolated from a smear-ripened cheese.</title>
        <authorList>
            <consortium name="US DOE Joint Genome Institute (JGI-PGF)"/>
            <person name="Walter F."/>
            <person name="Albersmeier A."/>
            <person name="Kalinowski J."/>
            <person name="Ruckert C."/>
        </authorList>
    </citation>
    <scope>NUCLEOTIDE SEQUENCE</scope>
    <source>
        <strain evidence="3">CGMCC 4.7430</strain>
    </source>
</reference>
<dbReference type="Gene3D" id="3.40.710.10">
    <property type="entry name" value="DD-peptidase/beta-lactamase superfamily"/>
    <property type="match status" value="1"/>
</dbReference>
<accession>A0A918AFN5</accession>
<evidence type="ECO:0000313" key="4">
    <source>
        <dbReference type="Proteomes" id="UP000660745"/>
    </source>
</evidence>
<sequence length="387" mass="41954">MIASKSAKAALLVTATLAATALPAAASPAPVHPQVQRVLDRTVAAKLAPGMVAEVRDGHRSWFGSAGVSDTGTGRQRRQNERFRIGSASKAFTATVVLKLAAEGKLSLDDPLDKWLPGLFDGSAYKPGKITIRQLLNQTSGIYAYTGDEEFFARGVGAEWFKHRYDTYTPRQLAKIALAHPPTGEPGQRFTYSNTNYILAAMVVEKATGRTFEQELTRTVIRPLRLTGTSLPGTDPEIRGPHPMHYSILFSRDPQPTIYDATRMNQSFAWAAGGVISTTIDLNRFFGALFGGRVLPAAQLREMLTTVPTEGANWIPGTRYGLGVFEQKLPCGTSVWGNAGATYGSWSYAMGTRDGKHRLTTQVNGDWAPLSVFTDVLAAEFCPAVSR</sequence>
<gene>
    <name evidence="3" type="ORF">GCM10012278_76470</name>
</gene>
<dbReference type="Proteomes" id="UP000660745">
    <property type="component" value="Unassembled WGS sequence"/>
</dbReference>